<dbReference type="InterPro" id="IPR025889">
    <property type="entry name" value="GSP17M-like_dom"/>
</dbReference>
<dbReference type="Pfam" id="PF11181">
    <property type="entry name" value="YflT"/>
    <property type="match status" value="1"/>
</dbReference>
<dbReference type="Proteomes" id="UP001595772">
    <property type="component" value="Unassembled WGS sequence"/>
</dbReference>
<keyword evidence="3" id="KW-1185">Reference proteome</keyword>
<dbReference type="RefSeq" id="WP_379496884.1">
    <property type="nucleotide sequence ID" value="NZ_JBHSAO010000008.1"/>
</dbReference>
<evidence type="ECO:0000259" key="1">
    <source>
        <dbReference type="Pfam" id="PF11181"/>
    </source>
</evidence>
<organism evidence="2 3">
    <name type="scientific">Oceanobacillus longus</name>
    <dbReference type="NCBI Taxonomy" id="930120"/>
    <lineage>
        <taxon>Bacteria</taxon>
        <taxon>Bacillati</taxon>
        <taxon>Bacillota</taxon>
        <taxon>Bacilli</taxon>
        <taxon>Bacillales</taxon>
        <taxon>Bacillaceae</taxon>
        <taxon>Oceanobacillus</taxon>
    </lineage>
</organism>
<protein>
    <submittedName>
        <fullName evidence="2">General stress protein</fullName>
    </submittedName>
</protein>
<feature type="domain" description="General stress protein 17M-like" evidence="1">
    <location>
        <begin position="8"/>
        <end position="56"/>
    </location>
</feature>
<accession>A0ABV8H036</accession>
<comment type="caution">
    <text evidence="2">The sequence shown here is derived from an EMBL/GenBank/DDBJ whole genome shotgun (WGS) entry which is preliminary data.</text>
</comment>
<dbReference type="PANTHER" id="PTHR36109:SF2">
    <property type="entry name" value="MEMBRANE PROTEIN"/>
    <property type="match status" value="1"/>
</dbReference>
<name>A0ABV8H036_9BACI</name>
<evidence type="ECO:0000313" key="3">
    <source>
        <dbReference type="Proteomes" id="UP001595772"/>
    </source>
</evidence>
<dbReference type="EMBL" id="JBHSAO010000008">
    <property type="protein sequence ID" value="MFC4024388.1"/>
    <property type="molecule type" value="Genomic_DNA"/>
</dbReference>
<dbReference type="PANTHER" id="PTHR36109">
    <property type="entry name" value="MEMBRANE PROTEIN-RELATED"/>
    <property type="match status" value="1"/>
</dbReference>
<reference evidence="3" key="1">
    <citation type="journal article" date="2019" name="Int. J. Syst. Evol. Microbiol.">
        <title>The Global Catalogue of Microorganisms (GCM) 10K type strain sequencing project: providing services to taxonomists for standard genome sequencing and annotation.</title>
        <authorList>
            <consortium name="The Broad Institute Genomics Platform"/>
            <consortium name="The Broad Institute Genome Sequencing Center for Infectious Disease"/>
            <person name="Wu L."/>
            <person name="Ma J."/>
        </authorList>
    </citation>
    <scope>NUCLEOTIDE SEQUENCE [LARGE SCALE GENOMIC DNA]</scope>
    <source>
        <strain evidence="3">IBRC-M 10703</strain>
    </source>
</reference>
<sequence length="191" mass="19596">MDKKLIGGVFSNVKNAEKAIKELQAQGYGKEDISVFAKDKDKVKDIEEETNTDVSSNKGGRGKNAGKGVGIGAVSGGVLGGISGLIVEAGLLTIPGVGPLLAAGPLATTLAGLGIGASGGGLVGALVGAGIPEEQAKQYEQYLKDGKLIVMVEANENNENFVYRTFLTNDTVNTTMYPEAVIIEGNGSNKL</sequence>
<evidence type="ECO:0000313" key="2">
    <source>
        <dbReference type="EMBL" id="MFC4024388.1"/>
    </source>
</evidence>
<gene>
    <name evidence="2" type="ORF">ACFOUV_11335</name>
</gene>
<proteinExistence type="predicted"/>
<dbReference type="InterPro" id="IPR052948">
    <property type="entry name" value="Low_temp-induced_all0457"/>
</dbReference>